<comment type="caution">
    <text evidence="1">The sequence shown here is derived from an EMBL/GenBank/DDBJ whole genome shotgun (WGS) entry which is preliminary data.</text>
</comment>
<proteinExistence type="predicted"/>
<keyword evidence="1" id="KW-0167">Capsid protein</keyword>
<feature type="non-terminal residue" evidence="1">
    <location>
        <position position="1"/>
    </location>
</feature>
<name>A0A9D1TJY3_9BACI</name>
<dbReference type="AlphaFoldDB" id="A0A9D1TJY3"/>
<dbReference type="Proteomes" id="UP000823937">
    <property type="component" value="Unassembled WGS sequence"/>
</dbReference>
<reference evidence="1" key="1">
    <citation type="journal article" date="2021" name="PeerJ">
        <title>Extensive microbial diversity within the chicken gut microbiome revealed by metagenomics and culture.</title>
        <authorList>
            <person name="Gilroy R."/>
            <person name="Ravi A."/>
            <person name="Getino M."/>
            <person name="Pursley I."/>
            <person name="Horton D.L."/>
            <person name="Alikhan N.F."/>
            <person name="Baker D."/>
            <person name="Gharbi K."/>
            <person name="Hall N."/>
            <person name="Watson M."/>
            <person name="Adriaenssens E.M."/>
            <person name="Foster-Nyarko E."/>
            <person name="Jarju S."/>
            <person name="Secka A."/>
            <person name="Antonio M."/>
            <person name="Oren A."/>
            <person name="Chaudhuri R.R."/>
            <person name="La Ragione R."/>
            <person name="Hildebrand F."/>
            <person name="Pallen M.J."/>
        </authorList>
    </citation>
    <scope>NUCLEOTIDE SEQUENCE</scope>
    <source>
        <strain evidence="1">CHK169-2315</strain>
    </source>
</reference>
<gene>
    <name evidence="1" type="ORF">H9895_07745</name>
</gene>
<dbReference type="EMBL" id="DXHX01000121">
    <property type="protein sequence ID" value="HIV74951.1"/>
    <property type="molecule type" value="Genomic_DNA"/>
</dbReference>
<dbReference type="InterPro" id="IPR020108">
    <property type="entry name" value="Spore_coat_CotD"/>
</dbReference>
<sequence>GVINMKKRCHCHGRCGCEKKIVHPTREEVKNVYTEETINHVYPTHTTVVNNHLIRNVYSYPHSTSHETRVREIDERNGRVGGVGDNGGCSNSRGVRGTQTEGGKCGSCSTSRCSCRRGGFWF</sequence>
<evidence type="ECO:0000313" key="1">
    <source>
        <dbReference type="EMBL" id="HIV74951.1"/>
    </source>
</evidence>
<protein>
    <submittedName>
        <fullName evidence="1">Spore coat protein</fullName>
    </submittedName>
</protein>
<organism evidence="1 2">
    <name type="scientific">Candidatus Pseudogracilibacillus intestinigallinarum</name>
    <dbReference type="NCBI Taxonomy" id="2838742"/>
    <lineage>
        <taxon>Bacteria</taxon>
        <taxon>Bacillati</taxon>
        <taxon>Bacillota</taxon>
        <taxon>Bacilli</taxon>
        <taxon>Bacillales</taxon>
        <taxon>Bacillaceae</taxon>
        <taxon>Pseudogracilibacillus</taxon>
    </lineage>
</organism>
<dbReference type="Pfam" id="PF11122">
    <property type="entry name" value="Spore-coat_CotD"/>
    <property type="match status" value="1"/>
</dbReference>
<evidence type="ECO:0000313" key="2">
    <source>
        <dbReference type="Proteomes" id="UP000823937"/>
    </source>
</evidence>
<keyword evidence="1" id="KW-0946">Virion</keyword>
<reference evidence="1" key="2">
    <citation type="submission" date="2021-04" db="EMBL/GenBank/DDBJ databases">
        <authorList>
            <person name="Gilroy R."/>
        </authorList>
    </citation>
    <scope>NUCLEOTIDE SEQUENCE</scope>
    <source>
        <strain evidence="1">CHK169-2315</strain>
    </source>
</reference>
<accession>A0A9D1TJY3</accession>